<proteinExistence type="predicted"/>
<dbReference type="GO" id="GO:0005737">
    <property type="term" value="C:cytoplasm"/>
    <property type="evidence" value="ECO:0007669"/>
    <property type="project" value="TreeGrafter"/>
</dbReference>
<accession>A0A5C6XH51</accession>
<organism evidence="1 2">
    <name type="scientific">Lujinxingia vulgaris</name>
    <dbReference type="NCBI Taxonomy" id="2600176"/>
    <lineage>
        <taxon>Bacteria</taxon>
        <taxon>Deltaproteobacteria</taxon>
        <taxon>Bradymonadales</taxon>
        <taxon>Lujinxingiaceae</taxon>
        <taxon>Lujinxingia</taxon>
    </lineage>
</organism>
<dbReference type="Pfam" id="PF13540">
    <property type="entry name" value="RCC1_2"/>
    <property type="match status" value="3"/>
</dbReference>
<name>A0A5C6XH51_9DELT</name>
<dbReference type="InterPro" id="IPR009091">
    <property type="entry name" value="RCC1/BLIP-II"/>
</dbReference>
<dbReference type="InterPro" id="IPR011043">
    <property type="entry name" value="Gal_Oxase/kelch_b-propeller"/>
</dbReference>
<dbReference type="RefSeq" id="WP_146972337.1">
    <property type="nucleotide sequence ID" value="NZ_VOSL01000010.1"/>
</dbReference>
<dbReference type="Gene3D" id="2.130.10.30">
    <property type="entry name" value="Regulator of chromosome condensation 1/beta-lactamase-inhibitor protein II"/>
    <property type="match status" value="2"/>
</dbReference>
<dbReference type="AlphaFoldDB" id="A0A5C6XH51"/>
<dbReference type="SUPFAM" id="SSF50965">
    <property type="entry name" value="Galactose oxidase, central domain"/>
    <property type="match status" value="1"/>
</dbReference>
<comment type="caution">
    <text evidence="1">The sequence shown here is derived from an EMBL/GenBank/DDBJ whole genome shotgun (WGS) entry which is preliminary data.</text>
</comment>
<dbReference type="PROSITE" id="PS50012">
    <property type="entry name" value="RCC1_3"/>
    <property type="match status" value="2"/>
</dbReference>
<dbReference type="Pfam" id="PF00415">
    <property type="entry name" value="RCC1"/>
    <property type="match status" value="1"/>
</dbReference>
<dbReference type="OrthoDB" id="5480989at2"/>
<protein>
    <recommendedName>
        <fullName evidence="3">Chromosome condensation regulator RCC1</fullName>
    </recommendedName>
</protein>
<dbReference type="PANTHER" id="PTHR45982:SF1">
    <property type="entry name" value="REGULATOR OF CHROMOSOME CONDENSATION"/>
    <property type="match status" value="1"/>
</dbReference>
<dbReference type="PRINTS" id="PR00633">
    <property type="entry name" value="RCCNDNSATION"/>
</dbReference>
<dbReference type="PANTHER" id="PTHR45982">
    <property type="entry name" value="REGULATOR OF CHROMOSOME CONDENSATION"/>
    <property type="match status" value="1"/>
</dbReference>
<dbReference type="InterPro" id="IPR000408">
    <property type="entry name" value="Reg_chr_condens"/>
</dbReference>
<reference evidence="1 2" key="1">
    <citation type="submission" date="2019-08" db="EMBL/GenBank/DDBJ databases">
        <title>Bradymonadales sp. TMQ2.</title>
        <authorList>
            <person name="Liang Q."/>
        </authorList>
    </citation>
    <scope>NUCLEOTIDE SEQUENCE [LARGE SCALE GENOMIC DNA]</scope>
    <source>
        <strain evidence="1 2">TMQ2</strain>
    </source>
</reference>
<evidence type="ECO:0000313" key="2">
    <source>
        <dbReference type="Proteomes" id="UP000321046"/>
    </source>
</evidence>
<dbReference type="SUPFAM" id="SSF50985">
    <property type="entry name" value="RCC1/BLIP-II"/>
    <property type="match status" value="1"/>
</dbReference>
<gene>
    <name evidence="1" type="ORF">FRC96_01835</name>
</gene>
<dbReference type="Proteomes" id="UP000321046">
    <property type="component" value="Unassembled WGS sequence"/>
</dbReference>
<evidence type="ECO:0000313" key="1">
    <source>
        <dbReference type="EMBL" id="TXD43324.1"/>
    </source>
</evidence>
<sequence>MRRSLAWGGVLRIWGMMGLVSVLAGCVLMVDGEAALQLGADGGEEPGALRAMILDGPEIAAAGGAAHFELACEPEVCALQCARDAQTFESCGSTYVWDALEEGEHVLAVRALKGEAISDEVWWSFEVGPPIGLVVEGDLGASRFFREVGELTIACEVPNCELSCGMWALEEGCELASCGRALEWECASPGRAAVEVPGPGRYLVQVEGCDPQSGACESYASRFEVEAPRWSQVSAGGRHSCGILETGALLCWGDNTSGQLGAGAYDTTWRAQRVEGEWAQVAAGEAHTCAVNLDGQLYCWGANEAHQVSPQGGSERGVTRVGQRSDWQGVAVGAQHSCGWREGKLYCWGAGEAGQIGPASAIADGVVVEIEAVEGSWAADVAVGAQHSCAVAGGEVWCFGDRAHGAVGYLEAEGDLGEVRQLSGAAGVTQLVAGERYSCGVSAAGDVRCWGMVPGEEAVASTEVRTLTGVSEVAVLSGGRGHICAIDTRKVLRCWGSNEHDQVSGHVSASVAPVTRIAAGWAWEKVSAGDSHSCAIEDETRRLFCWGSAEHGRLGSQPGVSEVGGPQAITWEW</sequence>
<dbReference type="InterPro" id="IPR051553">
    <property type="entry name" value="Ran_GTPase-activating"/>
</dbReference>
<dbReference type="PROSITE" id="PS51257">
    <property type="entry name" value="PROKAR_LIPOPROTEIN"/>
    <property type="match status" value="1"/>
</dbReference>
<dbReference type="GO" id="GO:0005085">
    <property type="term" value="F:guanyl-nucleotide exchange factor activity"/>
    <property type="evidence" value="ECO:0007669"/>
    <property type="project" value="TreeGrafter"/>
</dbReference>
<evidence type="ECO:0008006" key="3">
    <source>
        <dbReference type="Google" id="ProtNLM"/>
    </source>
</evidence>
<dbReference type="EMBL" id="VOSL01000010">
    <property type="protein sequence ID" value="TXD43324.1"/>
    <property type="molecule type" value="Genomic_DNA"/>
</dbReference>